<sequence length="487" mass="57433">MKWLIKIPCSWIIIFSPIFNTWAEEENAFADIGEVPAQLVDGQLPPVTSLFYNKVTTQLGRGPENSALGSDRKNFYSFRYEPSFYWFSPEQKWPKWTFYTRAWINYDSKYYSPSLQEDGGNYENTQSSKRPRYGYAELREFYIRRGLLWDDPRFSVTAGRQRFYDKYGIWWDDSLESIRFDYNNTLSSGFLAVSQKFWNYNTDVNKLDEQDKKIVYVMGQYEWQWSARNWLGTRFLYENDYSGKHINDTNDFKGSRIGVFMKGDDQRVSPLFNDYHVEFVRMQGKRRTIDDNYNTEKNSINGWLLLGEVGKRFDNAPWTPRVFVYGGLTDNPKDQYHGYQLNRIQTDRLTTPGSYSTRLVSSFVRLDMSNLMFYGIGIQTNPADRSRIDFRISDIKLRNSSAGLPIRVNQEISRDRNERIANNNYSSSKSVGQVFDVNYYWQMFPYNYQGKHFSMSTLLNLSYFRSGSAARKVGDDYQITLGLVFRY</sequence>
<dbReference type="Gene3D" id="2.40.160.100">
    <property type="match status" value="1"/>
</dbReference>
<reference evidence="1 2" key="1">
    <citation type="submission" date="2021-01" db="EMBL/GenBank/DDBJ databases">
        <title>Entomomonas sp. F2A isolated from a house cricket (Acheta domesticus).</title>
        <authorList>
            <person name="Spergser J."/>
            <person name="Busse H.-J."/>
        </authorList>
    </citation>
    <scope>NUCLEOTIDE SEQUENCE [LARGE SCALE GENOMIC DNA]</scope>
    <source>
        <strain evidence="1 2">F2A</strain>
    </source>
</reference>
<dbReference type="AlphaFoldDB" id="A0A974RVN9"/>
<protein>
    <submittedName>
        <fullName evidence="1">Ion channel protein AlgE</fullName>
    </submittedName>
</protein>
<gene>
    <name evidence="1" type="ORF">JHT90_07890</name>
</gene>
<dbReference type="RefSeq" id="WP_201090249.1">
    <property type="nucleotide sequence ID" value="NZ_CP067393.1"/>
</dbReference>
<dbReference type="KEGG" id="eaz:JHT90_07890"/>
<organism evidence="1 2">
    <name type="scientific">Entomomonas asaccharolytica</name>
    <dbReference type="NCBI Taxonomy" id="2785331"/>
    <lineage>
        <taxon>Bacteria</taxon>
        <taxon>Pseudomonadati</taxon>
        <taxon>Pseudomonadota</taxon>
        <taxon>Gammaproteobacteria</taxon>
        <taxon>Pseudomonadales</taxon>
        <taxon>Pseudomonadaceae</taxon>
        <taxon>Entomomonas</taxon>
    </lineage>
</organism>
<name>A0A974RVN9_9GAMM</name>
<dbReference type="EMBL" id="CP067393">
    <property type="protein sequence ID" value="QQP84351.1"/>
    <property type="molecule type" value="Genomic_DNA"/>
</dbReference>
<keyword evidence="2" id="KW-1185">Reference proteome</keyword>
<proteinExistence type="predicted"/>
<dbReference type="InterPro" id="IPR053728">
    <property type="entry name" value="Alginate_Permeability_Chnl"/>
</dbReference>
<evidence type="ECO:0000313" key="2">
    <source>
        <dbReference type="Proteomes" id="UP000595278"/>
    </source>
</evidence>
<evidence type="ECO:0000313" key="1">
    <source>
        <dbReference type="EMBL" id="QQP84351.1"/>
    </source>
</evidence>
<dbReference type="Proteomes" id="UP000595278">
    <property type="component" value="Chromosome"/>
</dbReference>
<accession>A0A974RVN9</accession>